<sequence length="808" mass="92722">MSAPAEKLVVSKEDEEYLARNPLGPILKTFRESFEAHDEGIFVEFSKNKNNLSVNRIAIAGLIKNLTDYAIDKDLGSGTDQLLDVQLISTYKFLRSSSDDLSIFDQLTTTIVNNASDHEVWKAILRLAHDYEQMPIQLVSEFPRKEGEDWWDFVAPLRRQFRESTFKNVGGFWEKYFEGHKWVEQCSYIFQSLNKTHNENALKAFTDTTSEESIWHWLHSFQSQYLSQTLDPFVSPSGDPSQIQQVDAHPPLGKYFRMKRANNNPSGQNSWQFDVFISSRDVPVSHLNRWRNVLVVGGMSNSVMDDCWHEKFLELSVYMREIFWAQPLRLFVHGFHLFGTQLLLWVFDRAGAFSSDTIEILHEPERFIRVITAYTLMDDDQLGLATFLKVDGRHSIITMKNVTDGKNQDFALELGHFLNRELIVSRGTTCYRTMDGENLVKFSWRDPENKSEAELLLAAQNVNGVLNLLGSRDITSIGKLRNGLVFPRKMANMMIEDFGPYACSGDSLYVRDASQEKQLLKKDGVSRDITGIHECKDERKLLPKKCNPSTCLESKSQCEVKGLPAIESIYEPPFTDRVFSCFSASPFGRPISAHSSVQEFLTCMRDAIKAHKDLFEEAKILHCDISEKNILLVDPKKQNGLTGMLIDLDNAIWMGVENDKFQAQARIMRGTPTFIAIEKLCDFSDQKSSSVEHTYRHDLESFFYVFLVVCIEYGWDDQQRPKESPLQEWYVSKLKILKEVKQRQMKESGFELFILEKFSPKFGCVKDLARQLRNILFSKGKLSTGTPDNPEEMYGLVLEAFESALEIC</sequence>
<reference evidence="2 3" key="1">
    <citation type="submission" date="2017-11" db="EMBL/GenBank/DDBJ databases">
        <authorList>
            <person name="Kracher B."/>
        </authorList>
    </citation>
    <scope>NUCLEOTIDE SEQUENCE [LARGE SCALE GENOMIC DNA]</scope>
    <source>
        <strain evidence="2 3">RACE1</strain>
    </source>
</reference>
<dbReference type="SUPFAM" id="SSF56112">
    <property type="entry name" value="Protein kinase-like (PK-like)"/>
    <property type="match status" value="1"/>
</dbReference>
<dbReference type="Gene3D" id="1.10.510.10">
    <property type="entry name" value="Transferase(Phosphotransferase) domain 1"/>
    <property type="match status" value="1"/>
</dbReference>
<dbReference type="PANTHER" id="PTHR38248:SF2">
    <property type="entry name" value="FUNK1 11"/>
    <property type="match status" value="1"/>
</dbReference>
<dbReference type="AlphaFoldDB" id="A0A383UXQ3"/>
<dbReference type="PANTHER" id="PTHR38248">
    <property type="entry name" value="FUNK1 6"/>
    <property type="match status" value="1"/>
</dbReference>
<dbReference type="Pfam" id="PF17667">
    <property type="entry name" value="Pkinase_fungal"/>
    <property type="match status" value="1"/>
</dbReference>
<protein>
    <recommendedName>
        <fullName evidence="1">Fungal-type protein kinase domain-containing protein</fullName>
    </recommendedName>
</protein>
<proteinExistence type="predicted"/>
<dbReference type="Proteomes" id="UP000275772">
    <property type="component" value="Unassembled WGS sequence"/>
</dbReference>
<feature type="domain" description="Fungal-type protein kinase" evidence="1">
    <location>
        <begin position="273"/>
        <end position="710"/>
    </location>
</feature>
<organism evidence="2 3">
    <name type="scientific">Blumeria hordei</name>
    <name type="common">Barley powdery mildew</name>
    <name type="synonym">Blumeria graminis f. sp. hordei</name>
    <dbReference type="NCBI Taxonomy" id="2867405"/>
    <lineage>
        <taxon>Eukaryota</taxon>
        <taxon>Fungi</taxon>
        <taxon>Dikarya</taxon>
        <taxon>Ascomycota</taxon>
        <taxon>Pezizomycotina</taxon>
        <taxon>Leotiomycetes</taxon>
        <taxon>Erysiphales</taxon>
        <taxon>Erysiphaceae</taxon>
        <taxon>Blumeria</taxon>
    </lineage>
</organism>
<evidence type="ECO:0000313" key="2">
    <source>
        <dbReference type="EMBL" id="SZF05101.1"/>
    </source>
</evidence>
<dbReference type="VEuPathDB" id="FungiDB:BLGHR1_15901"/>
<dbReference type="InterPro" id="IPR040976">
    <property type="entry name" value="Pkinase_fungal"/>
</dbReference>
<gene>
    <name evidence="2" type="ORF">BLGHR1_15901</name>
</gene>
<name>A0A383UXQ3_BLUHO</name>
<evidence type="ECO:0000259" key="1">
    <source>
        <dbReference type="Pfam" id="PF17667"/>
    </source>
</evidence>
<dbReference type="InterPro" id="IPR011009">
    <property type="entry name" value="Kinase-like_dom_sf"/>
</dbReference>
<dbReference type="EMBL" id="UNSH01000072">
    <property type="protein sequence ID" value="SZF05101.1"/>
    <property type="molecule type" value="Genomic_DNA"/>
</dbReference>
<accession>A0A383UXQ3</accession>
<evidence type="ECO:0000313" key="3">
    <source>
        <dbReference type="Proteomes" id="UP000275772"/>
    </source>
</evidence>